<feature type="chain" id="PRO_5031339057" evidence="3">
    <location>
        <begin position="28"/>
        <end position="299"/>
    </location>
</feature>
<evidence type="ECO:0000313" key="5">
    <source>
        <dbReference type="Proteomes" id="UP000525652"/>
    </source>
</evidence>
<sequence>MKRITRRSPRLLSCAALLVASSAWLPAQTLLLNYDFEGSGTTVTNAGDTSGANLTFFDSGGAASDLFSSDGEGVGGVGQAFDNSASTGMGSQGTGGRAQSDTSVGGSVGSLSSFTITGWFKTDGVPFEYGATLFAMSDGSTNGISLSTGNNENDGRIRMRVNGTATDSSAVNRYNTVSDWQFFAVTYDGTSSSNNVNFYVGTEEDALSLVSVGSLNAGVVESATGRPVVLGNNQDSNTRPFDGFLDDFRLYGESTGADGVLDFSEIEQIRASSIPELSSSSMVITIFAFAMVHFVRRRR</sequence>
<name>A0A7X1E410_9BACT</name>
<evidence type="ECO:0000256" key="3">
    <source>
        <dbReference type="SAM" id="SignalP"/>
    </source>
</evidence>
<organism evidence="4 5">
    <name type="scientific">Puniceicoccus vermicola</name>
    <dbReference type="NCBI Taxonomy" id="388746"/>
    <lineage>
        <taxon>Bacteria</taxon>
        <taxon>Pseudomonadati</taxon>
        <taxon>Verrucomicrobiota</taxon>
        <taxon>Opitutia</taxon>
        <taxon>Puniceicoccales</taxon>
        <taxon>Puniceicoccaceae</taxon>
        <taxon>Puniceicoccus</taxon>
    </lineage>
</organism>
<dbReference type="AlphaFoldDB" id="A0A7X1E410"/>
<feature type="signal peptide" evidence="3">
    <location>
        <begin position="1"/>
        <end position="27"/>
    </location>
</feature>
<keyword evidence="3" id="KW-0732">Signal</keyword>
<evidence type="ECO:0000256" key="2">
    <source>
        <dbReference type="SAM" id="Phobius"/>
    </source>
</evidence>
<dbReference type="InterPro" id="IPR013320">
    <property type="entry name" value="ConA-like_dom_sf"/>
</dbReference>
<feature type="region of interest" description="Disordered" evidence="1">
    <location>
        <begin position="78"/>
        <end position="104"/>
    </location>
</feature>
<dbReference type="RefSeq" id="WP_185692214.1">
    <property type="nucleotide sequence ID" value="NZ_JACHVA010000053.1"/>
</dbReference>
<gene>
    <name evidence="4" type="ORF">H5P30_06900</name>
</gene>
<reference evidence="4 5" key="1">
    <citation type="submission" date="2020-07" db="EMBL/GenBank/DDBJ databases">
        <authorList>
            <person name="Feng X."/>
        </authorList>
    </citation>
    <scope>NUCLEOTIDE SEQUENCE [LARGE SCALE GENOMIC DNA]</scope>
    <source>
        <strain evidence="4 5">JCM14086</strain>
    </source>
</reference>
<keyword evidence="2" id="KW-0812">Transmembrane</keyword>
<evidence type="ECO:0000256" key="1">
    <source>
        <dbReference type="SAM" id="MobiDB-lite"/>
    </source>
</evidence>
<dbReference type="SUPFAM" id="SSF49899">
    <property type="entry name" value="Concanavalin A-like lectins/glucanases"/>
    <property type="match status" value="1"/>
</dbReference>
<dbReference type="EMBL" id="JACHVA010000053">
    <property type="protein sequence ID" value="MBC2601503.1"/>
    <property type="molecule type" value="Genomic_DNA"/>
</dbReference>
<keyword evidence="2" id="KW-0472">Membrane</keyword>
<proteinExistence type="predicted"/>
<keyword evidence="2" id="KW-1133">Transmembrane helix</keyword>
<dbReference type="Pfam" id="PF13385">
    <property type="entry name" value="Laminin_G_3"/>
    <property type="match status" value="1"/>
</dbReference>
<evidence type="ECO:0000313" key="4">
    <source>
        <dbReference type="EMBL" id="MBC2601503.1"/>
    </source>
</evidence>
<protein>
    <submittedName>
        <fullName evidence="4">LamG domain-containing protein</fullName>
    </submittedName>
</protein>
<accession>A0A7X1E410</accession>
<dbReference type="Gene3D" id="2.60.120.200">
    <property type="match status" value="1"/>
</dbReference>
<feature type="transmembrane region" description="Helical" evidence="2">
    <location>
        <begin position="277"/>
        <end position="295"/>
    </location>
</feature>
<keyword evidence="5" id="KW-1185">Reference proteome</keyword>
<dbReference type="Proteomes" id="UP000525652">
    <property type="component" value="Unassembled WGS sequence"/>
</dbReference>
<comment type="caution">
    <text evidence="4">The sequence shown here is derived from an EMBL/GenBank/DDBJ whole genome shotgun (WGS) entry which is preliminary data.</text>
</comment>